<evidence type="ECO:0000313" key="2">
    <source>
        <dbReference type="EMBL" id="CAD15808.2"/>
    </source>
</evidence>
<name>Q8XXL2_RALN1</name>
<keyword evidence="3" id="KW-1185">Reference proteome</keyword>
<dbReference type="Proteomes" id="UP000001436">
    <property type="component" value="Chromosome"/>
</dbReference>
<dbReference type="PHI-base" id="PHI:10856"/>
<dbReference type="PHI-base" id="PHI:5122"/>
<sequence length="334" mass="35594">MRRTATSRPAAQGGDPAPSPPRFVVSTPMQIRNVPRSDLTPIRSGDNVSTPAPNSVPPRRARSASDLQAMGLCARGTPSSAPLALPAIGIATHHEAVQETHLSAAAALETELLLPHATDAGLAPRIAFRLMNVATRIAEHCAVKPSPGEPQAPIPEAWRCLEALASLRLRLHPAQLGLARQMLLGAVEASTHAPLDKALLQDILKAVTQADGPGLDEYVARRAYDGLCLGQLQLKADDEAEPPTRTFNSILPSLAASTYDYNPLGRTLLWEGACRLFDGPSAQRRRAALQTAVFSLPNVPAPGKQPLDNLIEFVLAIDDMKLYETTPASEPRAA</sequence>
<evidence type="ECO:0000313" key="3">
    <source>
        <dbReference type="Proteomes" id="UP000001436"/>
    </source>
</evidence>
<evidence type="ECO:0000256" key="1">
    <source>
        <dbReference type="SAM" id="MobiDB-lite"/>
    </source>
</evidence>
<dbReference type="SMR" id="Q8XXL2"/>
<dbReference type="AlphaFoldDB" id="Q8XXL2"/>
<accession>Q8XXL2</accession>
<dbReference type="EnsemblBacteria" id="CAD15808">
    <property type="protein sequence ID" value="CAD15808"/>
    <property type="gene ID" value="RSc2101"/>
</dbReference>
<gene>
    <name evidence="2" type="ordered locus">RSc2101</name>
</gene>
<proteinExistence type="predicted"/>
<dbReference type="KEGG" id="rso:RSc2101"/>
<dbReference type="EMBL" id="AL646052">
    <property type="protein sequence ID" value="CAD15808.2"/>
    <property type="molecule type" value="Genomic_DNA"/>
</dbReference>
<dbReference type="HOGENOM" id="CLU_079346_0_0_4"/>
<organism evidence="2 3">
    <name type="scientific">Ralstonia nicotianae (strain ATCC BAA-1114 / GMI1000)</name>
    <name type="common">Ralstonia solanacearum</name>
    <dbReference type="NCBI Taxonomy" id="267608"/>
    <lineage>
        <taxon>Bacteria</taxon>
        <taxon>Pseudomonadati</taxon>
        <taxon>Pseudomonadota</taxon>
        <taxon>Betaproteobacteria</taxon>
        <taxon>Burkholderiales</taxon>
        <taxon>Burkholderiaceae</taxon>
        <taxon>Ralstonia</taxon>
        <taxon>Ralstonia solanacearum species complex</taxon>
    </lineage>
</organism>
<reference evidence="2 3" key="1">
    <citation type="journal article" date="2002" name="Nature">
        <title>Genome sequence of the plant pathogen Ralstonia solanacearum.</title>
        <authorList>
            <person name="Salanoubat M."/>
            <person name="Genin S."/>
            <person name="Artiguenave F."/>
            <person name="Gouzy J."/>
            <person name="Mangenot S."/>
            <person name="Arlat M."/>
            <person name="Billault A."/>
            <person name="Brottier P."/>
            <person name="Camus J.C."/>
            <person name="Cattolico L."/>
            <person name="Chandler M."/>
            <person name="Choisne N."/>
            <person name="Claudel-Renard C."/>
            <person name="Cunnac S."/>
            <person name="Demange N."/>
            <person name="Gaspin C."/>
            <person name="Lavie M."/>
            <person name="Moisan A."/>
            <person name="Robert C."/>
            <person name="Saurin W."/>
            <person name="Schiex T."/>
            <person name="Siguier P."/>
            <person name="Thebault P."/>
            <person name="Whalen M."/>
            <person name="Wincker P."/>
            <person name="Levy M."/>
            <person name="Weissenbach J."/>
            <person name="Boucher C.A."/>
        </authorList>
    </citation>
    <scope>NUCLEOTIDE SEQUENCE [LARGE SCALE GENOMIC DNA]</scope>
    <source>
        <strain evidence="3">ATCC BAA-1114 / GMI1000</strain>
    </source>
</reference>
<feature type="region of interest" description="Disordered" evidence="1">
    <location>
        <begin position="1"/>
        <end position="64"/>
    </location>
</feature>
<protein>
    <submittedName>
        <fullName evidence="2">Type III effector protein</fullName>
    </submittedName>
</protein>